<sequence length="418" mass="46390">MRSISILLFTLVSIAGCSSKGTTSNQSIQPTQKSSYSLSETSRQQHSTTAVLLTFSGGGTRAAALSYGVLKGLNEINYNSLQEESSLLDQVMAISSVSGGSFTAAYYGLYGEQVFERFEQDFLYRDVSRGLLDMLISPKYVFSNQTRTTAAANFYNESLFKDQTFADMREDGPLIIINASDLGGGVRFSFLQEYFDLLCSDILQYSVSDAVTASSAVPIIFEPVALRNFDQCESRSFYSENVQSSPHVKSTLKGLDSYANKKERPYVHLVDGGITDNLGLLAFYDITQSNLSFFNRLSNNIDTVVIIAVDASTQPKTSIDSTIEPPSTASTINAVTDIQLHRYNDMSKHLIIEKLTQWERESAERTTHFIDINLNNSVDVSSMNAIPTDFKLERDQVDALIGHGYQQIMEHSSLRYLE</sequence>
<evidence type="ECO:0000313" key="6">
    <source>
        <dbReference type="Proteomes" id="UP001210678"/>
    </source>
</evidence>
<feature type="short sequence motif" description="DGA/G" evidence="2">
    <location>
        <begin position="271"/>
        <end position="273"/>
    </location>
</feature>
<dbReference type="InterPro" id="IPR002641">
    <property type="entry name" value="PNPLA_dom"/>
</dbReference>
<keyword evidence="6" id="KW-1185">Reference proteome</keyword>
<dbReference type="EMBL" id="JAQLOI010000003">
    <property type="protein sequence ID" value="MDB1125151.1"/>
    <property type="molecule type" value="Genomic_DNA"/>
</dbReference>
<reference evidence="5 6" key="1">
    <citation type="submission" date="2023-01" db="EMBL/GenBank/DDBJ databases">
        <title>Vibrio sp. KJ40-1 sp.nov, isolated from marine algae.</title>
        <authorList>
            <person name="Butt M."/>
            <person name="Kim J.M.J."/>
            <person name="Jeon C.O.C."/>
        </authorList>
    </citation>
    <scope>NUCLEOTIDE SEQUENCE [LARGE SCALE GENOMIC DNA]</scope>
    <source>
        <strain evidence="5 6">KJ40-1</strain>
    </source>
</reference>
<dbReference type="Proteomes" id="UP001210678">
    <property type="component" value="Unassembled WGS sequence"/>
</dbReference>
<evidence type="ECO:0000256" key="2">
    <source>
        <dbReference type="PROSITE-ProRule" id="PRU01161"/>
    </source>
</evidence>
<feature type="active site" description="Proton acceptor" evidence="2">
    <location>
        <position position="271"/>
    </location>
</feature>
<evidence type="ECO:0000313" key="5">
    <source>
        <dbReference type="EMBL" id="MDB1125151.1"/>
    </source>
</evidence>
<dbReference type="Pfam" id="PF01734">
    <property type="entry name" value="Patatin"/>
    <property type="match status" value="1"/>
</dbReference>
<protein>
    <submittedName>
        <fullName evidence="5">Patatin-like phospholipase family protein</fullName>
    </submittedName>
</protein>
<dbReference type="Gene3D" id="3.40.1090.10">
    <property type="entry name" value="Cytosolic phospholipase A2 catalytic domain"/>
    <property type="match status" value="1"/>
</dbReference>
<dbReference type="PROSITE" id="PS51257">
    <property type="entry name" value="PROKAR_LIPOPROTEIN"/>
    <property type="match status" value="1"/>
</dbReference>
<comment type="caution">
    <text evidence="5">The sequence shown here is derived from an EMBL/GenBank/DDBJ whole genome shotgun (WGS) entry which is preliminary data.</text>
</comment>
<keyword evidence="2" id="KW-0442">Lipid degradation</keyword>
<evidence type="ECO:0000256" key="3">
    <source>
        <dbReference type="SAM" id="MobiDB-lite"/>
    </source>
</evidence>
<evidence type="ECO:0000256" key="1">
    <source>
        <dbReference type="ARBA" id="ARBA00023098"/>
    </source>
</evidence>
<feature type="active site" description="Nucleophile" evidence="2">
    <location>
        <position position="98"/>
    </location>
</feature>
<comment type="caution">
    <text evidence="2">Lacks conserved residue(s) required for the propagation of feature annotation.</text>
</comment>
<proteinExistence type="predicted"/>
<feature type="region of interest" description="Disordered" evidence="3">
    <location>
        <begin position="20"/>
        <end position="40"/>
    </location>
</feature>
<accession>A0ABT4YVG7</accession>
<dbReference type="PROSITE" id="PS51635">
    <property type="entry name" value="PNPLA"/>
    <property type="match status" value="1"/>
</dbReference>
<dbReference type="SUPFAM" id="SSF52151">
    <property type="entry name" value="FabD/lysophospholipase-like"/>
    <property type="match status" value="1"/>
</dbReference>
<evidence type="ECO:0000259" key="4">
    <source>
        <dbReference type="PROSITE" id="PS51635"/>
    </source>
</evidence>
<feature type="domain" description="PNPLA" evidence="4">
    <location>
        <begin position="53"/>
        <end position="284"/>
    </location>
</feature>
<gene>
    <name evidence="5" type="ORF">PGX00_16480</name>
</gene>
<name>A0ABT4YVG7_9VIBR</name>
<keyword evidence="1 2" id="KW-0443">Lipid metabolism</keyword>
<dbReference type="InterPro" id="IPR016035">
    <property type="entry name" value="Acyl_Trfase/lysoPLipase"/>
</dbReference>
<dbReference type="RefSeq" id="WP_272138593.1">
    <property type="nucleotide sequence ID" value="NZ_JAQLOI010000003.1"/>
</dbReference>
<keyword evidence="2" id="KW-0378">Hydrolase</keyword>
<organism evidence="5 6">
    <name type="scientific">Vibrio algarum</name>
    <dbReference type="NCBI Taxonomy" id="3020714"/>
    <lineage>
        <taxon>Bacteria</taxon>
        <taxon>Pseudomonadati</taxon>
        <taxon>Pseudomonadota</taxon>
        <taxon>Gammaproteobacteria</taxon>
        <taxon>Vibrionales</taxon>
        <taxon>Vibrionaceae</taxon>
        <taxon>Vibrio</taxon>
    </lineage>
</organism>